<dbReference type="AlphaFoldDB" id="A0A0V8M5Q3"/>
<organism evidence="1 2">
    <name type="scientific">Dehalococcoides mccartyi</name>
    <dbReference type="NCBI Taxonomy" id="61435"/>
    <lineage>
        <taxon>Bacteria</taxon>
        <taxon>Bacillati</taxon>
        <taxon>Chloroflexota</taxon>
        <taxon>Dehalococcoidia</taxon>
        <taxon>Dehalococcoidales</taxon>
        <taxon>Dehalococcoidaceae</taxon>
        <taxon>Dehalococcoides</taxon>
    </lineage>
</organism>
<comment type="caution">
    <text evidence="1">The sequence shown here is derived from an EMBL/GenBank/DDBJ whole genome shotgun (WGS) entry which is preliminary data.</text>
</comment>
<accession>A0A0V8M5Q3</accession>
<dbReference type="RefSeq" id="WP_058292031.1">
    <property type="nucleotide sequence ID" value="NZ_JGYD01000004.1"/>
</dbReference>
<dbReference type="EMBL" id="JGYD01000004">
    <property type="protein sequence ID" value="KSV18889.1"/>
    <property type="molecule type" value="Genomic_DNA"/>
</dbReference>
<reference evidence="1 2" key="1">
    <citation type="journal article" date="2015" name="Sci. Rep.">
        <title>A comparative genomics and reductive dehalogenase gene transcription study of two chloroethene-respiring bacteria, Dehalococcoides mccartyi strains MB and 11a.</title>
        <authorList>
            <person name="Low A."/>
            <person name="Shen Z."/>
            <person name="Cheng D."/>
            <person name="Rogers M.J."/>
            <person name="Lee P.K."/>
            <person name="He J."/>
        </authorList>
    </citation>
    <scope>NUCLEOTIDE SEQUENCE [LARGE SCALE GENOMIC DNA]</scope>
    <source>
        <strain evidence="1 2">MB</strain>
    </source>
</reference>
<sequence length="412" mass="48279">MLKIVKNLNSDSIDDPKLTDWLDEQFQVNLLEESDYQRNLLSIQSADWGSRFLQNTPESLADSFFYISKHTTNFGYQNYTGRICQKYIWPLFFKKFPLGKILLVKISDNWWGKNWQNEEFLNKDMGLNVTNETSQGFSGLLTQNFPFTALDFIASGAYPLTLFTSEHTVSDLIMIYIPDKAFKHSQMSAGNTLYQNILWRLHHIYDDQWTFDSSRGHKSSANDEILNPLKLHGYFEWTINLLDHRMKDLLEINDTFKQIQIGMTINRAMCDALLSITSELPYISKTFFFSCLDKLANFSLLIGYTKTEPQFWKDYFEPNFLDQIKKGLKMSTNPMSDHINWIIEQSIDNLRVDGISGQDLKDLRNSCHGYYLNNKTTLRLFKKTGELNNDITLVLLPFILYFLTREWRFTNK</sequence>
<name>A0A0V8M5Q3_9CHLR</name>
<dbReference type="Proteomes" id="UP000053577">
    <property type="component" value="Unassembled WGS sequence"/>
</dbReference>
<protein>
    <submittedName>
        <fullName evidence="1">Uncharacterized protein</fullName>
    </submittedName>
</protein>
<evidence type="ECO:0000313" key="2">
    <source>
        <dbReference type="Proteomes" id="UP000053577"/>
    </source>
</evidence>
<gene>
    <name evidence="1" type="ORF">DA01_07895</name>
</gene>
<proteinExistence type="predicted"/>
<dbReference type="PATRIC" id="fig|61435.5.peg.1551"/>
<evidence type="ECO:0000313" key="1">
    <source>
        <dbReference type="EMBL" id="KSV18889.1"/>
    </source>
</evidence>